<dbReference type="SUPFAM" id="SSF50129">
    <property type="entry name" value="GroES-like"/>
    <property type="match status" value="1"/>
</dbReference>
<dbReference type="eggNOG" id="COG0604">
    <property type="taxonomic scope" value="Bacteria"/>
</dbReference>
<organism evidence="4 5">
    <name type="scientific">Alishewanella jeotgali KCTC 22429</name>
    <dbReference type="NCBI Taxonomy" id="1129374"/>
    <lineage>
        <taxon>Bacteria</taxon>
        <taxon>Pseudomonadati</taxon>
        <taxon>Pseudomonadota</taxon>
        <taxon>Gammaproteobacteria</taxon>
        <taxon>Alteromonadales</taxon>
        <taxon>Alteromonadaceae</taxon>
        <taxon>Alishewanella</taxon>
    </lineage>
</organism>
<evidence type="ECO:0000256" key="2">
    <source>
        <dbReference type="ARBA" id="ARBA00023002"/>
    </source>
</evidence>
<dbReference type="GO" id="GO:0070402">
    <property type="term" value="F:NADPH binding"/>
    <property type="evidence" value="ECO:0007669"/>
    <property type="project" value="TreeGrafter"/>
</dbReference>
<dbReference type="CDD" id="cd05276">
    <property type="entry name" value="p53_inducible_oxidoreductase"/>
    <property type="match status" value="1"/>
</dbReference>
<dbReference type="InterPro" id="IPR036291">
    <property type="entry name" value="NAD(P)-bd_dom_sf"/>
</dbReference>
<proteinExistence type="predicted"/>
<dbReference type="InterPro" id="IPR013154">
    <property type="entry name" value="ADH-like_N"/>
</dbReference>
<dbReference type="InterPro" id="IPR011032">
    <property type="entry name" value="GroES-like_sf"/>
</dbReference>
<dbReference type="Pfam" id="PF00107">
    <property type="entry name" value="ADH_zinc_N"/>
    <property type="match status" value="1"/>
</dbReference>
<dbReference type="PANTHER" id="PTHR48106:SF18">
    <property type="entry name" value="QUINONE OXIDOREDUCTASE PIG3"/>
    <property type="match status" value="1"/>
</dbReference>
<dbReference type="RefSeq" id="WP_008949297.1">
    <property type="nucleotide sequence ID" value="NZ_AHTH01000004.1"/>
</dbReference>
<name>H3ZA98_9ALTE</name>
<accession>H3ZA98</accession>
<protein>
    <submittedName>
        <fullName evidence="4">Oxidoreductase, zinc-binding protein</fullName>
    </submittedName>
</protein>
<dbReference type="PATRIC" id="fig|1129374.4.peg.238"/>
<dbReference type="EMBL" id="AHTH01000004">
    <property type="protein sequence ID" value="EHR42452.1"/>
    <property type="molecule type" value="Genomic_DNA"/>
</dbReference>
<keyword evidence="5" id="KW-1185">Reference proteome</keyword>
<dbReference type="PANTHER" id="PTHR48106">
    <property type="entry name" value="QUINONE OXIDOREDUCTASE PIG3-RELATED"/>
    <property type="match status" value="1"/>
</dbReference>
<dbReference type="Gene3D" id="3.90.180.10">
    <property type="entry name" value="Medium-chain alcohol dehydrogenases, catalytic domain"/>
    <property type="match status" value="1"/>
</dbReference>
<gene>
    <name evidence="4" type="ORF">AJE_01184</name>
</gene>
<reference evidence="4 5" key="1">
    <citation type="journal article" date="2012" name="J. Bacteriol.">
        <title>Genome Sequence of Extracellular-Protease-Producing Alishewanella jeotgali Isolated from Traditional Korean Fermented Seafood.</title>
        <authorList>
            <person name="Jung J."/>
            <person name="Chun J."/>
            <person name="Park W."/>
        </authorList>
    </citation>
    <scope>NUCLEOTIDE SEQUENCE [LARGE SCALE GENOMIC DNA]</scope>
    <source>
        <strain evidence="4 5">KCTC 22429</strain>
    </source>
</reference>
<dbReference type="AlphaFoldDB" id="H3ZA98"/>
<comment type="caution">
    <text evidence="4">The sequence shown here is derived from an EMBL/GenBank/DDBJ whole genome shotgun (WGS) entry which is preliminary data.</text>
</comment>
<dbReference type="InterPro" id="IPR014189">
    <property type="entry name" value="Quinone_OxRdtase_PIG3"/>
</dbReference>
<keyword evidence="2" id="KW-0560">Oxidoreductase</keyword>
<evidence type="ECO:0000259" key="3">
    <source>
        <dbReference type="SMART" id="SM00829"/>
    </source>
</evidence>
<dbReference type="SUPFAM" id="SSF51735">
    <property type="entry name" value="NAD(P)-binding Rossmann-fold domains"/>
    <property type="match status" value="1"/>
</dbReference>
<dbReference type="Pfam" id="PF08240">
    <property type="entry name" value="ADH_N"/>
    <property type="match status" value="1"/>
</dbReference>
<dbReference type="SMART" id="SM00829">
    <property type="entry name" value="PKS_ER"/>
    <property type="match status" value="1"/>
</dbReference>
<evidence type="ECO:0000256" key="1">
    <source>
        <dbReference type="ARBA" id="ARBA00022857"/>
    </source>
</evidence>
<evidence type="ECO:0000313" key="4">
    <source>
        <dbReference type="EMBL" id="EHR42452.1"/>
    </source>
</evidence>
<sequence>MLETLPRVMRAVVVQSPGAESQLSWQNVALPELQSGELLIKVAAFGINRADLMQRQGLYPAPAGDSEILGLEVAGTVVAVADQSLSPWIGRSVFGLVNGGGYAEYAAMPASQAMIVPPGWTWQQAAATAETFLTAYQLLVFLGQAQQGQRVLIHAGASGVGTAAIQLAKAMGLHIAVTVGNSNKAAVCKQLGADIAINYREQDFKQLLSQHWPSGIDLILDPVAGAYLNAEASLLAQDGKIIIYAMMAGRKIPEFDLSVLFRKRGQLLCSTLRNRNSAYKAELTQQFGADFAADLAAGDIKPLIDRVFSTVDIEQAHQLLASNQTIGKLIVSFD</sequence>
<dbReference type="GO" id="GO:0016651">
    <property type="term" value="F:oxidoreductase activity, acting on NAD(P)H"/>
    <property type="evidence" value="ECO:0007669"/>
    <property type="project" value="TreeGrafter"/>
</dbReference>
<dbReference type="NCBIfam" id="TIGR02824">
    <property type="entry name" value="quinone_pig3"/>
    <property type="match status" value="1"/>
</dbReference>
<dbReference type="Proteomes" id="UP000012046">
    <property type="component" value="Unassembled WGS sequence"/>
</dbReference>
<evidence type="ECO:0000313" key="5">
    <source>
        <dbReference type="Proteomes" id="UP000012046"/>
    </source>
</evidence>
<dbReference type="InterPro" id="IPR020843">
    <property type="entry name" value="ER"/>
</dbReference>
<dbReference type="STRING" id="1129374.AJE_01184"/>
<keyword evidence="1" id="KW-0521">NADP</keyword>
<dbReference type="Gene3D" id="3.40.50.720">
    <property type="entry name" value="NAD(P)-binding Rossmann-like Domain"/>
    <property type="match status" value="1"/>
</dbReference>
<dbReference type="InterPro" id="IPR013149">
    <property type="entry name" value="ADH-like_C"/>
</dbReference>
<feature type="domain" description="Enoyl reductase (ER)" evidence="3">
    <location>
        <begin position="18"/>
        <end position="331"/>
    </location>
</feature>